<dbReference type="PANTHER" id="PTHR16470:SF0">
    <property type="entry name" value="UBIQUITIN DOMAIN-CONTAINING PROTEIN UBFD1"/>
    <property type="match status" value="1"/>
</dbReference>
<evidence type="ECO:0000259" key="1">
    <source>
        <dbReference type="PROSITE" id="PS50053"/>
    </source>
</evidence>
<dbReference type="Pfam" id="PF00240">
    <property type="entry name" value="ubiquitin"/>
    <property type="match status" value="1"/>
</dbReference>
<dbReference type="InterPro" id="IPR029071">
    <property type="entry name" value="Ubiquitin-like_domsf"/>
</dbReference>
<dbReference type="PANTHER" id="PTHR16470">
    <property type="entry name" value="UBIQUITIN DOMAIN-CONTAINING PROTEIN UBFD1"/>
    <property type="match status" value="1"/>
</dbReference>
<dbReference type="GO" id="GO:0045296">
    <property type="term" value="F:cadherin binding"/>
    <property type="evidence" value="ECO:0007669"/>
    <property type="project" value="TreeGrafter"/>
</dbReference>
<organism evidence="2 3">
    <name type="scientific">Geranomyces variabilis</name>
    <dbReference type="NCBI Taxonomy" id="109894"/>
    <lineage>
        <taxon>Eukaryota</taxon>
        <taxon>Fungi</taxon>
        <taxon>Fungi incertae sedis</taxon>
        <taxon>Chytridiomycota</taxon>
        <taxon>Chytridiomycota incertae sedis</taxon>
        <taxon>Chytridiomycetes</taxon>
        <taxon>Spizellomycetales</taxon>
        <taxon>Powellomycetaceae</taxon>
        <taxon>Geranomyces</taxon>
    </lineage>
</organism>
<sequence>MISAEQNSANATTPSSTGKLVAAALAAAVAAPSDGPITNTDNSDDPTAIPFRVTHGKKTHEMRLAPTTTVAELKDHVEAVTGVSVALQKLLYKGMLKNEQTIDAAGIVAGAKVMLMASKVEDIVKLATAAATTAAPSQAPQVTKKIPMCEMTEHKKVLDKGKPDDVEVAVLGVSRAPIPSHGLRGMLNQRGDRVRLTFKLEQDQVWIGTKETTQRIQMSSIRGVRNEPISSHPEYHILVLQLGPTEKSNYYFYWTPCQYIASVKEAILGPIGNWL</sequence>
<dbReference type="PROSITE" id="PS50053">
    <property type="entry name" value="UBIQUITIN_2"/>
    <property type="match status" value="1"/>
</dbReference>
<dbReference type="Gene3D" id="3.10.20.90">
    <property type="entry name" value="Phosphatidylinositol 3-kinase Catalytic Subunit, Chain A, domain 1"/>
    <property type="match status" value="1"/>
</dbReference>
<dbReference type="InterPro" id="IPR057455">
    <property type="entry name" value="UBFD1_C"/>
</dbReference>
<dbReference type="Proteomes" id="UP001212152">
    <property type="component" value="Unassembled WGS sequence"/>
</dbReference>
<feature type="domain" description="Ubiquitin-like" evidence="1">
    <location>
        <begin position="47"/>
        <end position="122"/>
    </location>
</feature>
<protein>
    <recommendedName>
        <fullName evidence="1">Ubiquitin-like domain-containing protein</fullName>
    </recommendedName>
</protein>
<dbReference type="Pfam" id="PF25343">
    <property type="entry name" value="PH_UBFD1_C"/>
    <property type="match status" value="1"/>
</dbReference>
<evidence type="ECO:0000313" key="2">
    <source>
        <dbReference type="EMBL" id="KAJ3181808.1"/>
    </source>
</evidence>
<comment type="caution">
    <text evidence="2">The sequence shown here is derived from an EMBL/GenBank/DDBJ whole genome shotgun (WGS) entry which is preliminary data.</text>
</comment>
<accession>A0AAD5XU94</accession>
<dbReference type="GO" id="GO:0003723">
    <property type="term" value="F:RNA binding"/>
    <property type="evidence" value="ECO:0007669"/>
    <property type="project" value="TreeGrafter"/>
</dbReference>
<dbReference type="SUPFAM" id="SSF54236">
    <property type="entry name" value="Ubiquitin-like"/>
    <property type="match status" value="1"/>
</dbReference>
<name>A0AAD5XU94_9FUNG</name>
<dbReference type="EMBL" id="JADGJQ010000011">
    <property type="protein sequence ID" value="KAJ3181808.1"/>
    <property type="molecule type" value="Genomic_DNA"/>
</dbReference>
<dbReference type="SMART" id="SM00213">
    <property type="entry name" value="UBQ"/>
    <property type="match status" value="1"/>
</dbReference>
<evidence type="ECO:0000313" key="3">
    <source>
        <dbReference type="Proteomes" id="UP001212152"/>
    </source>
</evidence>
<dbReference type="InterPro" id="IPR039120">
    <property type="entry name" value="UBFD1"/>
</dbReference>
<dbReference type="AlphaFoldDB" id="A0AAD5XU94"/>
<gene>
    <name evidence="2" type="ORF">HDU87_000827</name>
</gene>
<keyword evidence="3" id="KW-1185">Reference proteome</keyword>
<reference evidence="2" key="1">
    <citation type="submission" date="2020-05" db="EMBL/GenBank/DDBJ databases">
        <title>Phylogenomic resolution of chytrid fungi.</title>
        <authorList>
            <person name="Stajich J.E."/>
            <person name="Amses K."/>
            <person name="Simmons R."/>
            <person name="Seto K."/>
            <person name="Myers J."/>
            <person name="Bonds A."/>
            <person name="Quandt C.A."/>
            <person name="Barry K."/>
            <person name="Liu P."/>
            <person name="Grigoriev I."/>
            <person name="Longcore J.E."/>
            <person name="James T.Y."/>
        </authorList>
    </citation>
    <scope>NUCLEOTIDE SEQUENCE</scope>
    <source>
        <strain evidence="2">JEL0379</strain>
    </source>
</reference>
<proteinExistence type="predicted"/>
<dbReference type="InterPro" id="IPR000626">
    <property type="entry name" value="Ubiquitin-like_dom"/>
</dbReference>